<keyword evidence="1" id="KW-0597">Phosphoprotein</keyword>
<dbReference type="InterPro" id="IPR001789">
    <property type="entry name" value="Sig_transdc_resp-reg_receiver"/>
</dbReference>
<dbReference type="Pfam" id="PF00072">
    <property type="entry name" value="Response_reg"/>
    <property type="match status" value="1"/>
</dbReference>
<organism evidence="3 4">
    <name type="scientific">Rhodoferax potami</name>
    <dbReference type="NCBI Taxonomy" id="3068338"/>
    <lineage>
        <taxon>Bacteria</taxon>
        <taxon>Pseudomonadati</taxon>
        <taxon>Pseudomonadota</taxon>
        <taxon>Betaproteobacteria</taxon>
        <taxon>Burkholderiales</taxon>
        <taxon>Comamonadaceae</taxon>
        <taxon>Rhodoferax</taxon>
    </lineage>
</organism>
<accession>A0ABU3KHP0</accession>
<evidence type="ECO:0000256" key="1">
    <source>
        <dbReference type="PROSITE-ProRule" id="PRU00169"/>
    </source>
</evidence>
<name>A0ABU3KHP0_9BURK</name>
<feature type="domain" description="Response regulatory" evidence="2">
    <location>
        <begin position="5"/>
        <end position="123"/>
    </location>
</feature>
<keyword evidence="4" id="KW-1185">Reference proteome</keyword>
<feature type="modified residue" description="4-aspartylphosphate" evidence="1">
    <location>
        <position position="57"/>
    </location>
</feature>
<dbReference type="InterPro" id="IPR011006">
    <property type="entry name" value="CheY-like_superfamily"/>
</dbReference>
<dbReference type="CDD" id="cd00156">
    <property type="entry name" value="REC"/>
    <property type="match status" value="1"/>
</dbReference>
<comment type="caution">
    <text evidence="3">The sequence shown here is derived from an EMBL/GenBank/DDBJ whole genome shotgun (WGS) entry which is preliminary data.</text>
</comment>
<reference evidence="3 4" key="1">
    <citation type="submission" date="2023-08" db="EMBL/GenBank/DDBJ databases">
        <title>Rhodoferax potami sp. nov. and Rhodoferax mekongensis sp. nov., isolated from the Mekong River in Thailand.</title>
        <authorList>
            <person name="Kitikhun S."/>
            <person name="Charoenyingcharoen P."/>
            <person name="Siriarchawattana P."/>
            <person name="Likhitrattanapisal S."/>
            <person name="Nilsakha T."/>
            <person name="Chanpet A."/>
            <person name="Rattanawaree P."/>
            <person name="Ingsriswang S."/>
        </authorList>
    </citation>
    <scope>NUCLEOTIDE SEQUENCE [LARGE SCALE GENOMIC DNA]</scope>
    <source>
        <strain evidence="3 4">TBRC 17660</strain>
    </source>
</reference>
<dbReference type="RefSeq" id="WP_313873123.1">
    <property type="nucleotide sequence ID" value="NZ_JAVBIK010000001.1"/>
</dbReference>
<gene>
    <name evidence="3" type="ORF">RAE19_00760</name>
</gene>
<proteinExistence type="predicted"/>
<dbReference type="EMBL" id="JAVBIK010000001">
    <property type="protein sequence ID" value="MDT7517285.1"/>
    <property type="molecule type" value="Genomic_DNA"/>
</dbReference>
<dbReference type="Proteomes" id="UP001321700">
    <property type="component" value="Unassembled WGS sequence"/>
</dbReference>
<dbReference type="SMART" id="SM00448">
    <property type="entry name" value="REC"/>
    <property type="match status" value="1"/>
</dbReference>
<evidence type="ECO:0000313" key="3">
    <source>
        <dbReference type="EMBL" id="MDT7517285.1"/>
    </source>
</evidence>
<dbReference type="Gene3D" id="3.40.50.2300">
    <property type="match status" value="1"/>
</dbReference>
<dbReference type="SUPFAM" id="SSF52172">
    <property type="entry name" value="CheY-like"/>
    <property type="match status" value="1"/>
</dbReference>
<evidence type="ECO:0000313" key="4">
    <source>
        <dbReference type="Proteomes" id="UP001321700"/>
    </source>
</evidence>
<dbReference type="PROSITE" id="PS50110">
    <property type="entry name" value="RESPONSE_REGULATORY"/>
    <property type="match status" value="1"/>
</dbReference>
<evidence type="ECO:0000259" key="2">
    <source>
        <dbReference type="PROSITE" id="PS50110"/>
    </source>
</evidence>
<protein>
    <submittedName>
        <fullName evidence="3">Response regulator</fullName>
    </submittedName>
</protein>
<sequence length="127" mass="13745">MSAVRFLVADSSPALHTFARKMIVGYGFEANWIHTAASAETALALANDIAPHFVLTDCFSRKATTGLQLVETLRARLPGLRWALMSMELSSALGSRAATLGAMFQLRKPFTAPEMQTAMGKALETWG</sequence>